<evidence type="ECO:0000313" key="2">
    <source>
        <dbReference type="EMBL" id="KMU52414.1"/>
    </source>
</evidence>
<organism evidence="2 3">
    <name type="scientific">Serratia marcescens</name>
    <dbReference type="NCBI Taxonomy" id="615"/>
    <lineage>
        <taxon>Bacteria</taxon>
        <taxon>Pseudomonadati</taxon>
        <taxon>Pseudomonadota</taxon>
        <taxon>Gammaproteobacteria</taxon>
        <taxon>Enterobacterales</taxon>
        <taxon>Yersiniaceae</taxon>
        <taxon>Serratia</taxon>
    </lineage>
</organism>
<reference evidence="2 3" key="1">
    <citation type="submission" date="2015-06" db="EMBL/GenBank/DDBJ databases">
        <title>Draft Genome of Serratia marcescens Strain AH0650_Sm1.</title>
        <authorList>
            <person name="Wan Y."/>
            <person name="Gorrie C."/>
            <person name="Holt K."/>
        </authorList>
    </citation>
    <scope>NUCLEOTIDE SEQUENCE [LARGE SCALE GENOMIC DNA]</scope>
    <source>
        <strain evidence="2 3">AH0650_Sm1</strain>
    </source>
</reference>
<sequence length="38" mass="4227">MIEYAEFTKNYSTSGEKNGNKNGQLKGCPMVNRKAGFI</sequence>
<name>A0A656VJG0_SERMA</name>
<dbReference type="Proteomes" id="UP000037482">
    <property type="component" value="Unassembled WGS sequence"/>
</dbReference>
<evidence type="ECO:0000313" key="3">
    <source>
        <dbReference type="Proteomes" id="UP000037482"/>
    </source>
</evidence>
<comment type="caution">
    <text evidence="2">The sequence shown here is derived from an EMBL/GenBank/DDBJ whole genome shotgun (WGS) entry which is preliminary data.</text>
</comment>
<evidence type="ECO:0000256" key="1">
    <source>
        <dbReference type="SAM" id="MobiDB-lite"/>
    </source>
</evidence>
<feature type="region of interest" description="Disordered" evidence="1">
    <location>
        <begin position="1"/>
        <end position="38"/>
    </location>
</feature>
<dbReference type="AlphaFoldDB" id="A0A656VJG0"/>
<proteinExistence type="predicted"/>
<protein>
    <submittedName>
        <fullName evidence="2">Uncharacterized protein</fullName>
    </submittedName>
</protein>
<feature type="compositionally biased region" description="Polar residues" evidence="1">
    <location>
        <begin position="9"/>
        <end position="23"/>
    </location>
</feature>
<gene>
    <name evidence="2" type="ORF">AB868_03168</name>
</gene>
<dbReference type="EMBL" id="LFJS01000012">
    <property type="protein sequence ID" value="KMU52414.1"/>
    <property type="molecule type" value="Genomic_DNA"/>
</dbReference>
<accession>A0A656VJG0</accession>